<evidence type="ECO:0000256" key="2">
    <source>
        <dbReference type="ARBA" id="ARBA00004651"/>
    </source>
</evidence>
<dbReference type="InterPro" id="IPR002528">
    <property type="entry name" value="MATE_fam"/>
</dbReference>
<dbReference type="GO" id="GO:0042910">
    <property type="term" value="F:xenobiotic transmembrane transporter activity"/>
    <property type="evidence" value="ECO:0007669"/>
    <property type="project" value="InterPro"/>
</dbReference>
<keyword evidence="8 13" id="KW-0812">Transmembrane</keyword>
<keyword evidence="11 13" id="KW-0472">Membrane</keyword>
<keyword evidence="15" id="KW-1185">Reference proteome</keyword>
<protein>
    <recommendedName>
        <fullName evidence="4">Probable multidrug resistance protein NorM</fullName>
    </recommendedName>
    <alternativeName>
        <fullName evidence="12">Multidrug-efflux transporter</fullName>
    </alternativeName>
</protein>
<feature type="transmembrane region" description="Helical" evidence="13">
    <location>
        <begin position="70"/>
        <end position="90"/>
    </location>
</feature>
<dbReference type="Proteomes" id="UP001286174">
    <property type="component" value="Unassembled WGS sequence"/>
</dbReference>
<evidence type="ECO:0000256" key="11">
    <source>
        <dbReference type="ARBA" id="ARBA00023136"/>
    </source>
</evidence>
<comment type="similarity">
    <text evidence="3">Belongs to the multi antimicrobial extrusion (MATE) (TC 2.A.66.1) family.</text>
</comment>
<feature type="transmembrane region" description="Helical" evidence="13">
    <location>
        <begin position="174"/>
        <end position="194"/>
    </location>
</feature>
<dbReference type="GO" id="GO:0006811">
    <property type="term" value="P:monoatomic ion transport"/>
    <property type="evidence" value="ECO:0007669"/>
    <property type="project" value="UniProtKB-KW"/>
</dbReference>
<dbReference type="InterPro" id="IPR050222">
    <property type="entry name" value="MATE_MdtK"/>
</dbReference>
<evidence type="ECO:0000256" key="13">
    <source>
        <dbReference type="SAM" id="Phobius"/>
    </source>
</evidence>
<gene>
    <name evidence="14" type="ORF">MOZ60_09975</name>
</gene>
<dbReference type="NCBIfam" id="TIGR00797">
    <property type="entry name" value="matE"/>
    <property type="match status" value="1"/>
</dbReference>
<keyword evidence="9 13" id="KW-1133">Transmembrane helix</keyword>
<feature type="transmembrane region" description="Helical" evidence="13">
    <location>
        <begin position="45"/>
        <end position="64"/>
    </location>
</feature>
<evidence type="ECO:0000313" key="14">
    <source>
        <dbReference type="EMBL" id="MDX8420411.1"/>
    </source>
</evidence>
<dbReference type="RefSeq" id="WP_370596554.1">
    <property type="nucleotide sequence ID" value="NZ_JALBUR010000036.1"/>
</dbReference>
<keyword evidence="7" id="KW-1003">Cell membrane</keyword>
<evidence type="ECO:0000256" key="6">
    <source>
        <dbReference type="ARBA" id="ARBA00022449"/>
    </source>
</evidence>
<name>A0AB35U5I5_9FIRM</name>
<keyword evidence="5" id="KW-0813">Transport</keyword>
<sequence length="480" mass="50943">MTDKDVLRKAMDADHPLPLGAKMEVVWKLSLPGILAQISEIAMQYIDAAMVGSLGASASAAIGLVASSTWLVGGLVMGTAAGFCVQIAHASGAKQEAKARDILRQGIVVSLLISLVLAGLGSFVSFHLPAWLGADTSLWHDATAYFLVFALFVPVRMMFYLGQSALQSTGSMKIPGFLSAIMCVLDVFFNYLLIFPARQISLFGASVVMPGAGLGVMGAALGTAFSFVCAVIGVFIAIMHSSTLSLLKAGSWKLHHDTLHEAAVIGVPMALEQAAMTSAQVFSTRIVAPLGTNAIAANSFAVTAESICYMPGYGIQSAATTLVGQAVGARRKELAKSFGWLSTLMAMAIMAMTGFAMYFLCPFVFAFLTPVEDVRRLGASVLRIELLAEPWFAASIAASGVMRGAADTLVPGIMNLVSIWGVRIPLAMVLSKQYGLHGVWIGMAVELTFRGLIFLIRLGRGRWLNRAFEGSSHSVYNSRK</sequence>
<evidence type="ECO:0000256" key="10">
    <source>
        <dbReference type="ARBA" id="ARBA00023065"/>
    </source>
</evidence>
<dbReference type="EMBL" id="JALBUR010000036">
    <property type="protein sequence ID" value="MDX8420411.1"/>
    <property type="molecule type" value="Genomic_DNA"/>
</dbReference>
<feature type="transmembrane region" description="Helical" evidence="13">
    <location>
        <begin position="340"/>
        <end position="368"/>
    </location>
</feature>
<dbReference type="PANTHER" id="PTHR43298:SF2">
    <property type="entry name" value="FMN_FAD EXPORTER YEEO-RELATED"/>
    <property type="match status" value="1"/>
</dbReference>
<dbReference type="PIRSF" id="PIRSF006603">
    <property type="entry name" value="DinF"/>
    <property type="match status" value="1"/>
</dbReference>
<keyword evidence="10" id="KW-0406">Ion transport</keyword>
<feature type="transmembrane region" description="Helical" evidence="13">
    <location>
        <begin position="102"/>
        <end position="124"/>
    </location>
</feature>
<accession>A0AB35U5I5</accession>
<comment type="function">
    <text evidence="1">Multidrug efflux pump.</text>
</comment>
<evidence type="ECO:0000256" key="1">
    <source>
        <dbReference type="ARBA" id="ARBA00003408"/>
    </source>
</evidence>
<comment type="caution">
    <text evidence="14">The sequence shown here is derived from an EMBL/GenBank/DDBJ whole genome shotgun (WGS) entry which is preliminary data.</text>
</comment>
<evidence type="ECO:0000256" key="5">
    <source>
        <dbReference type="ARBA" id="ARBA00022448"/>
    </source>
</evidence>
<evidence type="ECO:0000256" key="4">
    <source>
        <dbReference type="ARBA" id="ARBA00020268"/>
    </source>
</evidence>
<feature type="transmembrane region" description="Helical" evidence="13">
    <location>
        <begin position="144"/>
        <end position="162"/>
    </location>
</feature>
<keyword evidence="6" id="KW-0050">Antiport</keyword>
<feature type="transmembrane region" description="Helical" evidence="13">
    <location>
        <begin position="214"/>
        <end position="238"/>
    </location>
</feature>
<dbReference type="GO" id="GO:0005886">
    <property type="term" value="C:plasma membrane"/>
    <property type="evidence" value="ECO:0007669"/>
    <property type="project" value="UniProtKB-SubCell"/>
</dbReference>
<dbReference type="GO" id="GO:0015297">
    <property type="term" value="F:antiporter activity"/>
    <property type="evidence" value="ECO:0007669"/>
    <property type="project" value="UniProtKB-KW"/>
</dbReference>
<dbReference type="Pfam" id="PF01554">
    <property type="entry name" value="MatE"/>
    <property type="match status" value="2"/>
</dbReference>
<evidence type="ECO:0000256" key="3">
    <source>
        <dbReference type="ARBA" id="ARBA00010199"/>
    </source>
</evidence>
<dbReference type="CDD" id="cd13137">
    <property type="entry name" value="MATE_NorM_like"/>
    <property type="match status" value="1"/>
</dbReference>
<dbReference type="AlphaFoldDB" id="A0AB35U5I5"/>
<evidence type="ECO:0000256" key="12">
    <source>
        <dbReference type="ARBA" id="ARBA00031636"/>
    </source>
</evidence>
<dbReference type="InterPro" id="IPR048279">
    <property type="entry name" value="MdtK-like"/>
</dbReference>
<organism evidence="14 15">
    <name type="scientific">Grylomicrobium aquisgranensis</name>
    <dbReference type="NCBI Taxonomy" id="2926318"/>
    <lineage>
        <taxon>Bacteria</taxon>
        <taxon>Bacillati</taxon>
        <taxon>Bacillota</taxon>
        <taxon>Erysipelotrichia</taxon>
        <taxon>Erysipelotrichales</taxon>
        <taxon>Erysipelotrichaceae</taxon>
        <taxon>Grylomicrobium</taxon>
    </lineage>
</organism>
<evidence type="ECO:0000313" key="15">
    <source>
        <dbReference type="Proteomes" id="UP001286174"/>
    </source>
</evidence>
<proteinExistence type="inferred from homology"/>
<dbReference type="PANTHER" id="PTHR43298">
    <property type="entry name" value="MULTIDRUG RESISTANCE PROTEIN NORM-RELATED"/>
    <property type="match status" value="1"/>
</dbReference>
<evidence type="ECO:0000256" key="9">
    <source>
        <dbReference type="ARBA" id="ARBA00022989"/>
    </source>
</evidence>
<evidence type="ECO:0000256" key="7">
    <source>
        <dbReference type="ARBA" id="ARBA00022475"/>
    </source>
</evidence>
<reference evidence="14 15" key="1">
    <citation type="submission" date="2022-03" db="EMBL/GenBank/DDBJ databases">
        <title>Novel taxa within the pig intestine.</title>
        <authorList>
            <person name="Wylensek D."/>
            <person name="Bishof K."/>
            <person name="Afrizal A."/>
            <person name="Clavel T."/>
        </authorList>
    </citation>
    <scope>NUCLEOTIDE SEQUENCE [LARGE SCALE GENOMIC DNA]</scope>
    <source>
        <strain evidence="14 15">CLA-KB-P133</strain>
    </source>
</reference>
<comment type="subcellular location">
    <subcellularLocation>
        <location evidence="2">Cell membrane</location>
        <topology evidence="2">Multi-pass membrane protein</topology>
    </subcellularLocation>
</comment>
<feature type="transmembrane region" description="Helical" evidence="13">
    <location>
        <begin position="437"/>
        <end position="456"/>
    </location>
</feature>
<evidence type="ECO:0000256" key="8">
    <source>
        <dbReference type="ARBA" id="ARBA00022692"/>
    </source>
</evidence>